<evidence type="ECO:0000256" key="2">
    <source>
        <dbReference type="ARBA" id="ARBA00012737"/>
    </source>
</evidence>
<comment type="caution">
    <text evidence="5">The sequence shown here is derived from an EMBL/GenBank/DDBJ whole genome shotgun (WGS) entry which is preliminary data.</text>
</comment>
<dbReference type="GO" id="GO:0006529">
    <property type="term" value="P:asparagine biosynthetic process"/>
    <property type="evidence" value="ECO:0007669"/>
    <property type="project" value="InterPro"/>
</dbReference>
<dbReference type="InterPro" id="IPR001962">
    <property type="entry name" value="Asn_synthase"/>
</dbReference>
<reference evidence="5 6" key="1">
    <citation type="submission" date="2014-10" db="EMBL/GenBank/DDBJ databases">
        <title>Draft genome sequence of Novosphingobium subterraneum DSM 12447.</title>
        <authorList>
            <person name="Gan H.M."/>
            <person name="Gan H.Y."/>
            <person name="Savka M.A."/>
        </authorList>
    </citation>
    <scope>NUCLEOTIDE SEQUENCE [LARGE SCALE GENOMIC DNA]</scope>
    <source>
        <strain evidence="5 6">DSM 12447</strain>
    </source>
</reference>
<accession>A0A0B8ZG79</accession>
<dbReference type="Proteomes" id="UP000031338">
    <property type="component" value="Unassembled WGS sequence"/>
</dbReference>
<feature type="domain" description="Asparagine synthetase" evidence="4">
    <location>
        <begin position="462"/>
        <end position="574"/>
    </location>
</feature>
<dbReference type="STRING" id="48936.NJ75_02848"/>
<evidence type="ECO:0000259" key="4">
    <source>
        <dbReference type="Pfam" id="PF00733"/>
    </source>
</evidence>
<dbReference type="PANTHER" id="PTHR43284">
    <property type="entry name" value="ASPARAGINE SYNTHETASE (GLUTAMINE-HYDROLYZING)"/>
    <property type="match status" value="1"/>
</dbReference>
<sequence>MKPIRFLLTWPEASAGNIERIALSTGSTFRVSGLDGPRLWAEHEEHVLDAGERGVVIGYLFERTTGRRVTRLPREILQCPDASSFATWLTREYWGAYAALLIDGPHLCVYPDPSGLLPVFRSKTAEGQACTSDATLLHMHSLTKARVSWSDLSSHLQRPDWRGQRTCLTGIEEVPAGHMTSWTKDGATSVAVWHATQFMPDKKTRPFDELAFELRATAQSVMRAWGSVSSRLLVSASGGVDSSLIAAALATTGKDFACLTIATGDPSGDERVPVRMLANALGVETIEARYDPRMVDLTVPVSLGFARPSGKAFMQEVRRQAIEAAGQFGASAVFDGNGGDNLFCYLHSPAPILDRWRSEGLSRGTAATYLDICRIAQTTLPAMARALALRARRGARPAAWTADRRLLASDVPACDAPAAIQDMALAVPFKHPGKVEHLALMLRTQNFIHSAGGPADLLQFSPLMSQPLVELCLSIPTWIWCQGGINRALARAAFSQELPAAIVRRVSKAGPDSVMRVIFAQNRALIRDMLLGGLLRANGLIDAVAIEQAIASDPHGEDPIIYRLLDFVEAEAWARSWQP</sequence>
<dbReference type="InterPro" id="IPR014729">
    <property type="entry name" value="Rossmann-like_a/b/a_fold"/>
</dbReference>
<name>A0A0B8ZG79_9SPHN</name>
<dbReference type="InterPro" id="IPR051786">
    <property type="entry name" value="ASN_synthetase/amidase"/>
</dbReference>
<dbReference type="InterPro" id="IPR029055">
    <property type="entry name" value="Ntn_hydrolases_N"/>
</dbReference>
<dbReference type="PANTHER" id="PTHR43284:SF1">
    <property type="entry name" value="ASPARAGINE SYNTHETASE"/>
    <property type="match status" value="1"/>
</dbReference>
<dbReference type="SUPFAM" id="SSF56235">
    <property type="entry name" value="N-terminal nucleophile aminohydrolases (Ntn hydrolases)"/>
    <property type="match status" value="1"/>
</dbReference>
<evidence type="ECO:0000313" key="6">
    <source>
        <dbReference type="Proteomes" id="UP000031338"/>
    </source>
</evidence>
<evidence type="ECO:0000256" key="3">
    <source>
        <dbReference type="ARBA" id="ARBA00048741"/>
    </source>
</evidence>
<dbReference type="Pfam" id="PF00733">
    <property type="entry name" value="Asn_synthase"/>
    <property type="match status" value="2"/>
</dbReference>
<protein>
    <recommendedName>
        <fullName evidence="2">asparagine synthase (glutamine-hydrolyzing)</fullName>
        <ecNumber evidence="2">6.3.5.4</ecNumber>
    </recommendedName>
</protein>
<dbReference type="EMBL" id="JRVC01000013">
    <property type="protein sequence ID" value="KHS45259.1"/>
    <property type="molecule type" value="Genomic_DNA"/>
</dbReference>
<evidence type="ECO:0000256" key="1">
    <source>
        <dbReference type="ARBA" id="ARBA00005187"/>
    </source>
</evidence>
<proteinExistence type="predicted"/>
<feature type="domain" description="Asparagine synthetase" evidence="4">
    <location>
        <begin position="237"/>
        <end position="388"/>
    </location>
</feature>
<comment type="catalytic activity">
    <reaction evidence="3">
        <text>L-aspartate + L-glutamine + ATP + H2O = L-asparagine + L-glutamate + AMP + diphosphate + H(+)</text>
        <dbReference type="Rhea" id="RHEA:12228"/>
        <dbReference type="ChEBI" id="CHEBI:15377"/>
        <dbReference type="ChEBI" id="CHEBI:15378"/>
        <dbReference type="ChEBI" id="CHEBI:29985"/>
        <dbReference type="ChEBI" id="CHEBI:29991"/>
        <dbReference type="ChEBI" id="CHEBI:30616"/>
        <dbReference type="ChEBI" id="CHEBI:33019"/>
        <dbReference type="ChEBI" id="CHEBI:58048"/>
        <dbReference type="ChEBI" id="CHEBI:58359"/>
        <dbReference type="ChEBI" id="CHEBI:456215"/>
        <dbReference type="EC" id="6.3.5.4"/>
    </reaction>
</comment>
<comment type="pathway">
    <text evidence="1">Amino-acid biosynthesis; L-asparagine biosynthesis; L-asparagine from L-aspartate (L-Gln route): step 1/1.</text>
</comment>
<dbReference type="AlphaFoldDB" id="A0A0B8ZG79"/>
<dbReference type="EC" id="6.3.5.4" evidence="2"/>
<dbReference type="GO" id="GO:0004066">
    <property type="term" value="F:asparagine synthase (glutamine-hydrolyzing) activity"/>
    <property type="evidence" value="ECO:0007669"/>
    <property type="project" value="UniProtKB-EC"/>
</dbReference>
<dbReference type="SUPFAM" id="SSF52402">
    <property type="entry name" value="Adenine nucleotide alpha hydrolases-like"/>
    <property type="match status" value="1"/>
</dbReference>
<organism evidence="5 6">
    <name type="scientific">Novosphingobium subterraneum</name>
    <dbReference type="NCBI Taxonomy" id="48936"/>
    <lineage>
        <taxon>Bacteria</taxon>
        <taxon>Pseudomonadati</taxon>
        <taxon>Pseudomonadota</taxon>
        <taxon>Alphaproteobacteria</taxon>
        <taxon>Sphingomonadales</taxon>
        <taxon>Sphingomonadaceae</taxon>
        <taxon>Novosphingobium</taxon>
    </lineage>
</organism>
<dbReference type="PATRIC" id="fig|48936.3.peg.2862"/>
<gene>
    <name evidence="5" type="ORF">NJ75_02848</name>
</gene>
<keyword evidence="6" id="KW-1185">Reference proteome</keyword>
<evidence type="ECO:0000313" key="5">
    <source>
        <dbReference type="EMBL" id="KHS45259.1"/>
    </source>
</evidence>
<dbReference type="Gene3D" id="3.40.50.620">
    <property type="entry name" value="HUPs"/>
    <property type="match status" value="1"/>
</dbReference>